<accession>A0A8S5T7Z5</accession>
<name>A0A8S5T7Z5_9CAUD</name>
<organism evidence="1">
    <name type="scientific">Myoviridae sp. ctQQg4</name>
    <dbReference type="NCBI Taxonomy" id="2827686"/>
    <lineage>
        <taxon>Viruses</taxon>
        <taxon>Duplodnaviria</taxon>
        <taxon>Heunggongvirae</taxon>
        <taxon>Uroviricota</taxon>
        <taxon>Caudoviricetes</taxon>
    </lineage>
</organism>
<reference evidence="1" key="1">
    <citation type="journal article" date="2021" name="Proc. Natl. Acad. Sci. U.S.A.">
        <title>A Catalog of Tens of Thousands of Viruses from Human Metagenomes Reveals Hidden Associations with Chronic Diseases.</title>
        <authorList>
            <person name="Tisza M.J."/>
            <person name="Buck C.B."/>
        </authorList>
    </citation>
    <scope>NUCLEOTIDE SEQUENCE</scope>
    <source>
        <strain evidence="1">CtQQg4</strain>
    </source>
</reference>
<protein>
    <submittedName>
        <fullName evidence="1">Uncharacterized protein</fullName>
    </submittedName>
</protein>
<evidence type="ECO:0000313" key="1">
    <source>
        <dbReference type="EMBL" id="DAF59377.1"/>
    </source>
</evidence>
<dbReference type="EMBL" id="BK032769">
    <property type="protein sequence ID" value="DAF59377.1"/>
    <property type="molecule type" value="Genomic_DNA"/>
</dbReference>
<proteinExistence type="predicted"/>
<sequence length="31" mass="3772">MRYLVACATYFCLFTSNNYLIIRLYMIVYVL</sequence>